<keyword evidence="2" id="KW-1185">Reference proteome</keyword>
<dbReference type="PIRSF" id="PIRSF039032">
    <property type="entry name" value="HigB-2"/>
    <property type="match status" value="1"/>
</dbReference>
<dbReference type="OrthoDB" id="197283at2"/>
<reference evidence="1 2" key="1">
    <citation type="submission" date="2018-02" db="EMBL/GenBank/DDBJ databases">
        <title>Solimicrobium silvestre gen. nov., sp. nov., isolated from alpine forest soil.</title>
        <authorList>
            <person name="Margesin R."/>
            <person name="Albuquerque L."/>
            <person name="Zhang D.-C."/>
            <person name="Froufe H.J.C."/>
            <person name="Severino R."/>
            <person name="Roxo I."/>
            <person name="Egas C."/>
            <person name="Da Costa M.S."/>
        </authorList>
    </citation>
    <scope>NUCLEOTIDE SEQUENCE [LARGE SCALE GENOMIC DNA]</scope>
    <source>
        <strain evidence="1 2">S20-91</strain>
    </source>
</reference>
<dbReference type="AlphaFoldDB" id="A0A2S9GWK4"/>
<protein>
    <submittedName>
        <fullName evidence="1">Uncharacterized protein</fullName>
    </submittedName>
</protein>
<sequence length="107" mass="12201">MHTIIETPTFQRLWPHYWTEEERGEFAVWLAHNPQAGDVVQGSGGVRKVRWSREGSGKSGGVRVIYFNRLAHGEIVLLFLYAKNELDSVAGEKLKGMKNAIEKAYER</sequence>
<dbReference type="Proteomes" id="UP000237839">
    <property type="component" value="Unassembled WGS sequence"/>
</dbReference>
<dbReference type="RefSeq" id="WP_105532973.1">
    <property type="nucleotide sequence ID" value="NZ_PUGF01000016.1"/>
</dbReference>
<dbReference type="InterPro" id="IPR009387">
    <property type="entry name" value="HigB-2"/>
</dbReference>
<proteinExistence type="predicted"/>
<dbReference type="Pfam" id="PF06296">
    <property type="entry name" value="RelE"/>
    <property type="match status" value="1"/>
</dbReference>
<comment type="caution">
    <text evidence="1">The sequence shown here is derived from an EMBL/GenBank/DDBJ whole genome shotgun (WGS) entry which is preliminary data.</text>
</comment>
<name>A0A2S9GWK4_9BURK</name>
<evidence type="ECO:0000313" key="2">
    <source>
        <dbReference type="Proteomes" id="UP000237839"/>
    </source>
</evidence>
<evidence type="ECO:0000313" key="1">
    <source>
        <dbReference type="EMBL" id="PRC92094.1"/>
    </source>
</evidence>
<organism evidence="1 2">
    <name type="scientific">Solimicrobium silvestre</name>
    <dbReference type="NCBI Taxonomy" id="2099400"/>
    <lineage>
        <taxon>Bacteria</taxon>
        <taxon>Pseudomonadati</taxon>
        <taxon>Pseudomonadota</taxon>
        <taxon>Betaproteobacteria</taxon>
        <taxon>Burkholderiales</taxon>
        <taxon>Oxalobacteraceae</taxon>
        <taxon>Solimicrobium</taxon>
    </lineage>
</organism>
<dbReference type="EMBL" id="PUGF01000016">
    <property type="protein sequence ID" value="PRC92094.1"/>
    <property type="molecule type" value="Genomic_DNA"/>
</dbReference>
<accession>A0A2S9GWK4</accession>
<gene>
    <name evidence="1" type="ORF">S2091_3229</name>
</gene>